<evidence type="ECO:0008006" key="3">
    <source>
        <dbReference type="Google" id="ProtNLM"/>
    </source>
</evidence>
<sequence>MATVSTLLSGLDWAWKVFLVVLWLFESYRAHQSMQGWTQGTLRIDTDGTERQVRIRGAVVTDFHLSRRSRWLVLRWRDGAGRRKALCLWPGDVSVPALRELRQAFDVHVDAAHTPLLST</sequence>
<protein>
    <recommendedName>
        <fullName evidence="3">Transcriptional regulator</fullName>
    </recommendedName>
</protein>
<evidence type="ECO:0000313" key="2">
    <source>
        <dbReference type="Proteomes" id="UP000824755"/>
    </source>
</evidence>
<proteinExistence type="predicted"/>
<evidence type="ECO:0000313" key="1">
    <source>
        <dbReference type="EMBL" id="QYR52320.1"/>
    </source>
</evidence>
<accession>A0ABX8WL24</accession>
<name>A0ABX8WL24_9GAMM</name>
<gene>
    <name evidence="1" type="ORF">H8L67_06825</name>
</gene>
<keyword evidence="2" id="KW-1185">Reference proteome</keyword>
<reference evidence="1 2" key="1">
    <citation type="submission" date="2021-08" db="EMBL/GenBank/DDBJ databases">
        <title>Lysobacter sp. strain CJ11 Genome sequencing and assembly.</title>
        <authorList>
            <person name="Kim I."/>
        </authorList>
    </citation>
    <scope>NUCLEOTIDE SEQUENCE [LARGE SCALE GENOMIC DNA]</scope>
    <source>
        <strain evidence="1 2">CJ11</strain>
    </source>
</reference>
<dbReference type="Proteomes" id="UP000824755">
    <property type="component" value="Chromosome"/>
</dbReference>
<dbReference type="RefSeq" id="WP_220379107.1">
    <property type="nucleotide sequence ID" value="NZ_CP080544.1"/>
</dbReference>
<dbReference type="EMBL" id="CP080544">
    <property type="protein sequence ID" value="QYR52320.1"/>
    <property type="molecule type" value="Genomic_DNA"/>
</dbReference>
<organism evidence="1 2">
    <name type="scientific">Lysobacter soyae</name>
    <dbReference type="NCBI Taxonomy" id="2764185"/>
    <lineage>
        <taxon>Bacteria</taxon>
        <taxon>Pseudomonadati</taxon>
        <taxon>Pseudomonadota</taxon>
        <taxon>Gammaproteobacteria</taxon>
        <taxon>Lysobacterales</taxon>
        <taxon>Lysobacteraceae</taxon>
        <taxon>Lysobacter</taxon>
    </lineage>
</organism>